<feature type="binding site" evidence="15">
    <location>
        <position position="194"/>
    </location>
    <ligand>
        <name>Ca(2+)</name>
        <dbReference type="ChEBI" id="CHEBI:29108"/>
        <label>1</label>
    </ligand>
</feature>
<dbReference type="Gene3D" id="3.20.20.80">
    <property type="entry name" value="Glycosidases"/>
    <property type="match status" value="1"/>
</dbReference>
<dbReference type="OrthoDB" id="204980at2759"/>
<feature type="binding site" evidence="17">
    <location>
        <position position="223"/>
    </location>
    <ligand>
        <name>substrate</name>
    </ligand>
</feature>
<feature type="active site" description="Nucleophile" evidence="13">
    <location>
        <position position="225"/>
    </location>
</feature>
<dbReference type="GeneID" id="81425855"/>
<dbReference type="PANTHER" id="PTHR10357:SF215">
    <property type="entry name" value="ALPHA-AMYLASE 1"/>
    <property type="match status" value="1"/>
</dbReference>
<evidence type="ECO:0000256" key="3">
    <source>
        <dbReference type="ARBA" id="ARBA00008061"/>
    </source>
</evidence>
<comment type="caution">
    <text evidence="22">The sequence shown here is derived from an EMBL/GenBank/DDBJ whole genome shotgun (WGS) entry which is preliminary data.</text>
</comment>
<feature type="active site" description="Proton donor" evidence="13">
    <location>
        <position position="249"/>
    </location>
</feature>
<dbReference type="FunFam" id="2.60.40.1180:FF:000037">
    <property type="entry name" value="Alpha-amylase A"/>
    <property type="match status" value="1"/>
</dbReference>
<evidence type="ECO:0000256" key="4">
    <source>
        <dbReference type="ARBA" id="ARBA00012595"/>
    </source>
</evidence>
<comment type="cofactor">
    <cofactor evidence="2">
        <name>Ca(2+)</name>
        <dbReference type="ChEBI" id="CHEBI:29108"/>
    </cofactor>
</comment>
<dbReference type="InterPro" id="IPR015340">
    <property type="entry name" value="A_amylase_C_dom"/>
</dbReference>
<evidence type="ECO:0000256" key="9">
    <source>
        <dbReference type="ARBA" id="ARBA00023157"/>
    </source>
</evidence>
<dbReference type="SUPFAM" id="SSF51445">
    <property type="entry name" value="(Trans)glycosidases"/>
    <property type="match status" value="1"/>
</dbReference>
<feature type="disulfide bond" evidence="16">
    <location>
        <begin position="49"/>
        <end position="57"/>
    </location>
</feature>
<evidence type="ECO:0000256" key="15">
    <source>
        <dbReference type="PIRSR" id="PIRSR001024-3"/>
    </source>
</evidence>
<dbReference type="SUPFAM" id="SSF51011">
    <property type="entry name" value="Glycosyl hydrolase domain"/>
    <property type="match status" value="1"/>
</dbReference>
<feature type="disulfide bond" evidence="16">
    <location>
        <begin position="169"/>
        <end position="183"/>
    </location>
</feature>
<keyword evidence="12 19" id="KW-0326">Glycosidase</keyword>
<keyword evidence="9 16" id="KW-1015">Disulfide bond</keyword>
<dbReference type="FunFam" id="3.20.20.80:FF:000120">
    <property type="entry name" value="Alpha-amylase A"/>
    <property type="match status" value="1"/>
</dbReference>
<dbReference type="AlphaFoldDB" id="A0A9W9I6T8"/>
<dbReference type="Gene3D" id="2.60.40.1180">
    <property type="entry name" value="Golgi alpha-mannosidase II"/>
    <property type="match status" value="1"/>
</dbReference>
<evidence type="ECO:0000256" key="5">
    <source>
        <dbReference type="ARBA" id="ARBA00022723"/>
    </source>
</evidence>
<evidence type="ECO:0000256" key="16">
    <source>
        <dbReference type="PIRSR" id="PIRSR001024-4"/>
    </source>
</evidence>
<dbReference type="InterPro" id="IPR013777">
    <property type="entry name" value="A-amylase-like"/>
</dbReference>
<name>A0A9W9I6T8_9EURO</name>
<evidence type="ECO:0000256" key="8">
    <source>
        <dbReference type="ARBA" id="ARBA00022837"/>
    </source>
</evidence>
<feature type="binding site" evidence="17">
    <location>
        <position position="253"/>
    </location>
    <ligand>
        <name>substrate</name>
    </ligand>
</feature>
<comment type="catalytic activity">
    <reaction evidence="1 19">
        <text>Endohydrolysis of (1-&gt;4)-alpha-D-glucosidic linkages in polysaccharides containing three or more (1-&gt;4)-alpha-linked D-glucose units.</text>
        <dbReference type="EC" id="3.2.1.1"/>
    </reaction>
</comment>
<dbReference type="CDD" id="cd11319">
    <property type="entry name" value="AmyAc_euk_AmyA"/>
    <property type="match status" value="1"/>
</dbReference>
<feature type="site" description="Transition state stabilizer" evidence="14">
    <location>
        <position position="316"/>
    </location>
</feature>
<evidence type="ECO:0000256" key="7">
    <source>
        <dbReference type="ARBA" id="ARBA00022801"/>
    </source>
</evidence>
<evidence type="ECO:0000256" key="14">
    <source>
        <dbReference type="PIRSR" id="PIRSR001024-2"/>
    </source>
</evidence>
<dbReference type="PIRSF" id="PIRSF001024">
    <property type="entry name" value="Alph-amyl_fung"/>
    <property type="match status" value="1"/>
</dbReference>
<reference evidence="22" key="1">
    <citation type="submission" date="2022-11" db="EMBL/GenBank/DDBJ databases">
        <authorList>
            <person name="Petersen C."/>
        </authorList>
    </citation>
    <scope>NUCLEOTIDE SEQUENCE</scope>
    <source>
        <strain evidence="22">IBT 26290</strain>
    </source>
</reference>
<organism evidence="22 23">
    <name type="scientific">Penicillium canariense</name>
    <dbReference type="NCBI Taxonomy" id="189055"/>
    <lineage>
        <taxon>Eukaryota</taxon>
        <taxon>Fungi</taxon>
        <taxon>Dikarya</taxon>
        <taxon>Ascomycota</taxon>
        <taxon>Pezizomycotina</taxon>
        <taxon>Eurotiomycetes</taxon>
        <taxon>Eurotiomycetidae</taxon>
        <taxon>Eurotiales</taxon>
        <taxon>Aspergillaceae</taxon>
        <taxon>Penicillium</taxon>
    </lineage>
</organism>
<keyword evidence="10" id="KW-0325">Glycoprotein</keyword>
<protein>
    <recommendedName>
        <fullName evidence="4 19">Alpha-amylase</fullName>
        <ecNumber evidence="4 19">3.2.1.1</ecNumber>
    </recommendedName>
</protein>
<evidence type="ECO:0000256" key="13">
    <source>
        <dbReference type="PIRSR" id="PIRSR001024-1"/>
    </source>
</evidence>
<dbReference type="InterPro" id="IPR006046">
    <property type="entry name" value="Alpha_amylase"/>
</dbReference>
<keyword evidence="5 15" id="KW-0479">Metal-binding</keyword>
<feature type="signal peptide" evidence="20">
    <location>
        <begin position="1"/>
        <end position="19"/>
    </location>
</feature>
<evidence type="ECO:0000256" key="17">
    <source>
        <dbReference type="PIRSR" id="PIRSR001024-5"/>
    </source>
</evidence>
<dbReference type="InterPro" id="IPR013780">
    <property type="entry name" value="Glyco_hydro_b"/>
</dbReference>
<dbReference type="SMART" id="SM00642">
    <property type="entry name" value="Aamy"/>
    <property type="match status" value="1"/>
</dbReference>
<dbReference type="EMBL" id="JAPQKN010000002">
    <property type="protein sequence ID" value="KAJ5168960.1"/>
    <property type="molecule type" value="Genomic_DNA"/>
</dbReference>
<dbReference type="GO" id="GO:0016052">
    <property type="term" value="P:carbohydrate catabolic process"/>
    <property type="evidence" value="ECO:0007669"/>
    <property type="project" value="InterPro"/>
</dbReference>
<evidence type="ECO:0000313" key="23">
    <source>
        <dbReference type="Proteomes" id="UP001149163"/>
    </source>
</evidence>
<feature type="disulfide bond" evidence="16">
    <location>
        <begin position="259"/>
        <end position="302"/>
    </location>
</feature>
<feature type="binding site" evidence="15">
    <location>
        <position position="140"/>
    </location>
    <ligand>
        <name>Ca(2+)</name>
        <dbReference type="ChEBI" id="CHEBI:29108"/>
        <label>1</label>
    </ligand>
</feature>
<accession>A0A9W9I6T8</accession>
<feature type="binding site" evidence="15">
    <location>
        <position position="181"/>
    </location>
    <ligand>
        <name>Ca(2+)</name>
        <dbReference type="ChEBI" id="CHEBI:29108"/>
        <label>1</label>
    </ligand>
</feature>
<dbReference type="EC" id="3.2.1.1" evidence="4 19"/>
<evidence type="ECO:0000256" key="1">
    <source>
        <dbReference type="ARBA" id="ARBA00000548"/>
    </source>
</evidence>
<evidence type="ECO:0000256" key="18">
    <source>
        <dbReference type="RuleBase" id="RU003615"/>
    </source>
</evidence>
<evidence type="ECO:0000256" key="19">
    <source>
        <dbReference type="RuleBase" id="RU361134"/>
    </source>
</evidence>
<feature type="binding site" evidence="17">
    <location>
        <position position="363"/>
    </location>
    <ligand>
        <name>substrate</name>
    </ligand>
</feature>
<dbReference type="InterPro" id="IPR017853">
    <property type="entry name" value="GH"/>
</dbReference>
<sequence length="495" mass="54064">MVSLWRNSFLAGLVGSAIAATPAQWRSQSIYFMLTDRFARTDGSTTATCDTSDRVYCGGTWQGIINKLDYIQGMGFTAIWITPVTGQLTQDTGDGTSYHGYWQQDIYALNSNYGTADDLKSLASALHDRGMYLMVDVVANHMGYNGAGNTVDYSVFDPFNSPDDFHSYCEVTDYSNQSNVEDCWLGDTTVSLPDLNTESESVQTKWYSWVGSLVSNYSIDGLRVDTVKHVQKDFWPGYNKAAGVYCVGEVFDGDADYTCPYQEVIDGVLNYPMYYPLLRAFQSTSGSMSDLYNMINTVKSTCSDSTLLGTFTENHDNPRFASYTNDMSLAKNAAAFTIMADGIPIIYAGQEQHYSGGSDTANREAVWLSGYSTDSELYQLIAKANAIRSHAFSQSGDYSMYKNYPIYQDGTTLAMRKGYDGTQTITILSNLGASGSQYTLSLGNTGYGAGTVLTEIITCASVTVDSSGNVPVPMASGEPRILYPTSEMKGSSICS</sequence>
<dbReference type="GO" id="GO:0004556">
    <property type="term" value="F:alpha-amylase activity"/>
    <property type="evidence" value="ECO:0007669"/>
    <property type="project" value="UniProtKB-UniRule"/>
</dbReference>
<feature type="binding site" evidence="17">
    <location>
        <position position="102"/>
    </location>
    <ligand>
        <name>substrate</name>
    </ligand>
</feature>
<feature type="binding site" evidence="17">
    <location>
        <position position="316"/>
    </location>
    <ligand>
        <name>substrate</name>
    </ligand>
</feature>
<evidence type="ECO:0000256" key="10">
    <source>
        <dbReference type="ARBA" id="ARBA00023180"/>
    </source>
</evidence>
<evidence type="ECO:0000259" key="21">
    <source>
        <dbReference type="SMART" id="SM00642"/>
    </source>
</evidence>
<reference evidence="22" key="2">
    <citation type="journal article" date="2023" name="IMA Fungus">
        <title>Comparative genomic study of the Penicillium genus elucidates a diverse pangenome and 15 lateral gene transfer events.</title>
        <authorList>
            <person name="Petersen C."/>
            <person name="Sorensen T."/>
            <person name="Nielsen M.R."/>
            <person name="Sondergaard T.E."/>
            <person name="Sorensen J.L."/>
            <person name="Fitzpatrick D.A."/>
            <person name="Frisvad J.C."/>
            <person name="Nielsen K.L."/>
        </authorList>
    </citation>
    <scope>NUCLEOTIDE SEQUENCE</scope>
    <source>
        <strain evidence="22">IBT 26290</strain>
    </source>
</reference>
<evidence type="ECO:0000256" key="20">
    <source>
        <dbReference type="SAM" id="SignalP"/>
    </source>
</evidence>
<feature type="binding site" evidence="15">
    <location>
        <position position="229"/>
    </location>
    <ligand>
        <name>Ca(2+)</name>
        <dbReference type="ChEBI" id="CHEBI:29108"/>
        <label>1</label>
    </ligand>
</feature>
<dbReference type="InterPro" id="IPR006047">
    <property type="entry name" value="GH13_cat_dom"/>
</dbReference>
<feature type="chain" id="PRO_5040892689" description="Alpha-amylase" evidence="20">
    <location>
        <begin position="20"/>
        <end position="495"/>
    </location>
</feature>
<evidence type="ECO:0000256" key="6">
    <source>
        <dbReference type="ARBA" id="ARBA00022729"/>
    </source>
</evidence>
<gene>
    <name evidence="22" type="ORF">N7482_004554</name>
</gene>
<dbReference type="PRINTS" id="PR00110">
    <property type="entry name" value="ALPHAAMYLASE"/>
</dbReference>
<feature type="binding site" evidence="17">
    <location>
        <position position="141"/>
    </location>
    <ligand>
        <name>substrate</name>
    </ligand>
</feature>
<keyword evidence="6 20" id="KW-0732">Signal</keyword>
<keyword evidence="11 19" id="KW-0119">Carbohydrate metabolism</keyword>
<evidence type="ECO:0000256" key="2">
    <source>
        <dbReference type="ARBA" id="ARBA00001913"/>
    </source>
</evidence>
<dbReference type="Proteomes" id="UP001149163">
    <property type="component" value="Unassembled WGS sequence"/>
</dbReference>
<feature type="disulfide bond" evidence="16">
    <location>
        <begin position="459"/>
        <end position="494"/>
    </location>
</feature>
<dbReference type="Pfam" id="PF09260">
    <property type="entry name" value="A_amylase_dom_C"/>
    <property type="match status" value="1"/>
</dbReference>
<dbReference type="GO" id="GO:0005509">
    <property type="term" value="F:calcium ion binding"/>
    <property type="evidence" value="ECO:0007669"/>
    <property type="project" value="InterPro"/>
</dbReference>
<evidence type="ECO:0000313" key="22">
    <source>
        <dbReference type="EMBL" id="KAJ5168960.1"/>
    </source>
</evidence>
<dbReference type="PANTHER" id="PTHR10357">
    <property type="entry name" value="ALPHA-AMYLASE FAMILY MEMBER"/>
    <property type="match status" value="1"/>
</dbReference>
<feature type="binding site" evidence="15">
    <location>
        <position position="225"/>
    </location>
    <ligand>
        <name>Ca(2+)</name>
        <dbReference type="ChEBI" id="CHEBI:29108"/>
        <label>2</label>
    </ligand>
</feature>
<feature type="binding site" evidence="15">
    <location>
        <position position="249"/>
    </location>
    <ligand>
        <name>Ca(2+)</name>
        <dbReference type="ChEBI" id="CHEBI:29108"/>
        <label>2</label>
    </ligand>
</feature>
<proteinExistence type="inferred from homology"/>
<evidence type="ECO:0000256" key="12">
    <source>
        <dbReference type="ARBA" id="ARBA00023295"/>
    </source>
</evidence>
<feature type="domain" description="Glycosyl hydrolase family 13 catalytic" evidence="21">
    <location>
        <begin position="32"/>
        <end position="388"/>
    </location>
</feature>
<evidence type="ECO:0000256" key="11">
    <source>
        <dbReference type="ARBA" id="ARBA00023277"/>
    </source>
</evidence>
<comment type="similarity">
    <text evidence="3 18">Belongs to the glycosyl hydrolase 13 family.</text>
</comment>
<keyword evidence="7 19" id="KW-0378">Hydrolase</keyword>
<keyword evidence="23" id="KW-1185">Reference proteome</keyword>
<dbReference type="Pfam" id="PF00128">
    <property type="entry name" value="Alpha-amylase"/>
    <property type="match status" value="1"/>
</dbReference>
<keyword evidence="8 15" id="KW-0106">Calcium</keyword>
<dbReference type="RefSeq" id="XP_056545421.1">
    <property type="nucleotide sequence ID" value="XM_056686679.1"/>
</dbReference>